<evidence type="ECO:0000259" key="2">
    <source>
        <dbReference type="PROSITE" id="PS50878"/>
    </source>
</evidence>
<evidence type="ECO:0000313" key="3">
    <source>
        <dbReference type="EMBL" id="CAN68113.1"/>
    </source>
</evidence>
<dbReference type="Pfam" id="PF00078">
    <property type="entry name" value="RVT_1"/>
    <property type="match status" value="1"/>
</dbReference>
<accession>A5BN80</accession>
<dbReference type="InterPro" id="IPR043502">
    <property type="entry name" value="DNA/RNA_pol_sf"/>
</dbReference>
<dbReference type="PROSITE" id="PS50878">
    <property type="entry name" value="RT_POL"/>
    <property type="match status" value="1"/>
</dbReference>
<evidence type="ECO:0000256" key="1">
    <source>
        <dbReference type="SAM" id="MobiDB-lite"/>
    </source>
</evidence>
<dbReference type="EMBL" id="AM465358">
    <property type="protein sequence ID" value="CAN68113.1"/>
    <property type="molecule type" value="Genomic_DNA"/>
</dbReference>
<reference evidence="3" key="1">
    <citation type="journal article" date="2007" name="PLoS ONE">
        <title>The first genome sequence of an elite grapevine cultivar (Pinot noir Vitis vinifera L.): coping with a highly heterozygous genome.</title>
        <authorList>
            <person name="Velasco R."/>
            <person name="Zharkikh A."/>
            <person name="Troggio M."/>
            <person name="Cartwright D.A."/>
            <person name="Cestaro A."/>
            <person name="Pruss D."/>
            <person name="Pindo M."/>
            <person name="FitzGerald L.M."/>
            <person name="Vezzulli S."/>
            <person name="Reid J."/>
            <person name="Malacarne G."/>
            <person name="Iliev D."/>
            <person name="Coppola G."/>
            <person name="Wardell B."/>
            <person name="Micheletti D."/>
            <person name="Macalma T."/>
            <person name="Facci M."/>
            <person name="Mitchell J.T."/>
            <person name="Perazzolli M."/>
            <person name="Eldredge G."/>
            <person name="Gatto P."/>
            <person name="Oyzerski R."/>
            <person name="Moretto M."/>
            <person name="Gutin N."/>
            <person name="Stefanini M."/>
            <person name="Chen Y."/>
            <person name="Segala C."/>
            <person name="Davenport C."/>
            <person name="Dematte L."/>
            <person name="Mraz A."/>
            <person name="Battilana J."/>
            <person name="Stormo K."/>
            <person name="Costa F."/>
            <person name="Tao Q."/>
            <person name="Si-Ammour A."/>
            <person name="Harkins T."/>
            <person name="Lackey A."/>
            <person name="Perbost C."/>
            <person name="Taillon B."/>
            <person name="Stella A."/>
            <person name="Solovyev V."/>
            <person name="Fawcett J.A."/>
            <person name="Sterck L."/>
            <person name="Vandepoele K."/>
            <person name="Grando S.M."/>
            <person name="Toppo S."/>
            <person name="Moser C."/>
            <person name="Lanchbury J."/>
            <person name="Bogden R."/>
            <person name="Skolnick M."/>
            <person name="Sgaramella V."/>
            <person name="Bhatnagar S.K."/>
            <person name="Fontana P."/>
            <person name="Gutin A."/>
            <person name="Van de Peer Y."/>
            <person name="Salamini F."/>
            <person name="Viola R."/>
        </authorList>
    </citation>
    <scope>NUCLEOTIDE SEQUENCE</scope>
</reference>
<organism evidence="3">
    <name type="scientific">Vitis vinifera</name>
    <name type="common">Grape</name>
    <dbReference type="NCBI Taxonomy" id="29760"/>
    <lineage>
        <taxon>Eukaryota</taxon>
        <taxon>Viridiplantae</taxon>
        <taxon>Streptophyta</taxon>
        <taxon>Embryophyta</taxon>
        <taxon>Tracheophyta</taxon>
        <taxon>Spermatophyta</taxon>
        <taxon>Magnoliopsida</taxon>
        <taxon>eudicotyledons</taxon>
        <taxon>Gunneridae</taxon>
        <taxon>Pentapetalae</taxon>
        <taxon>rosids</taxon>
        <taxon>Vitales</taxon>
        <taxon>Vitaceae</taxon>
        <taxon>Viteae</taxon>
        <taxon>Vitis</taxon>
    </lineage>
</organism>
<dbReference type="ExpressionAtlas" id="A5BN80">
    <property type="expression patterns" value="baseline and differential"/>
</dbReference>
<feature type="domain" description="Reverse transcriptase" evidence="2">
    <location>
        <begin position="937"/>
        <end position="1192"/>
    </location>
</feature>
<dbReference type="PANTHER" id="PTHR34427">
    <property type="entry name" value="DUF4283 DOMAIN PROTEIN"/>
    <property type="match status" value="1"/>
</dbReference>
<proteinExistence type="predicted"/>
<feature type="compositionally biased region" description="Low complexity" evidence="1">
    <location>
        <begin position="555"/>
        <end position="574"/>
    </location>
</feature>
<dbReference type="SUPFAM" id="SSF56219">
    <property type="entry name" value="DNase I-like"/>
    <property type="match status" value="1"/>
</dbReference>
<sequence>MPRPSNASFQVPSERVFQSPLDFPNALVCILEDAVSKGCKELRPAAFSKWGSDSKKAWVEGERRYQMELRSNRAGRFLFCTAWDVEGKKFSLAFPEGKGVVGGWKLLAGKLRSLGFSLAQKGDEHSGGRGLNGASVRKNDLLPETNLTGSTEIRNVVWLETKKEVIDSNKEVLRRSLVGRWGGSDQPPFLDSLKSWAQSNWMLRGNLHSAPLGGPLILFEFEDVAEAKRVLHSGVKWFKEDRKSREVWVRIMGLPLHLWGMNFFKSLGDACGRFVNVDEDMMERRNLQWARILVGVRGWNLQSSLRLVTVFLVLHGKRGKVEGEVGSCAFLRVAEVCSRKEVSQVLMVDPLPSTKEGEDFAPFLTGTAISTDRKGKLSGTRALGARLGSELEALASDSWALGSAFGGTLKRLSLGQAQLEVGQACSSNSGETLLSSPRSHLHLQSPRLPFSVTGPFSATGPSQGTVHYFPAGPSQGVVLCAFLHVWSPRLLPSATGPSQGTVHCVSFSAGPSQGVDPCASLLAASTAIVMPLADVALLDEVLKFQKCTLPLSRFSWGEGSSSSSTPSWGPFSTSLGEDRGGSSLCLKSWGDSPEWEAGVLEAKADVEKGPLSMALQDGSEVVFPENASSEEDTSSDKELSNFKDFNTFLGMPVEGGLNDREKKRMINLVIRAQKADLVCFLKTKVPEMSLKMVKSLGAGRFMDWGAVDARGASGGILIFWDNKVLELLELERGVYTISCCFRNVEDNYIWVFTGVYGPVLSRAKEKFWEELGAIKGLWDEPWCVGEDFNSIRFSRGKEVWAQSDCRDEKEDHFSGVFQSAIPRIASNHCPSLFEGGEVKKGKTPFRFENMWLLLDGFKELVCTWWTGYSIAGSISHYLAEKLKALRGDLRTWNKEVFGNVSAKRSEALSRIQFWDSNESLNPLSFEEVEARLGDLEEYKKCVLMEETFWRQKSKEIWLKEGDKNTKSFIRWSMLGQERTSYPRQILDATLIANEAVDFRLKVNIPGLLLKLDIEKAFDHVNWDCLILVMSKIGFGQKWINWISWCISTANFSILINGTPSDFFHGTRGLRQGDPLSPYLFLLVMEVLSQLLFRVRSGGYIEGFKVGNRNGIERDLFHLLFANDTLLFCKANSVRLRYLSWVFLWFKAISGLKLNKDKSEVIHVGRVDSLENIVSVLGCSIGKLPSYYLGLPLGAPFKSSRVSDVVEERFRKRFVFVEETISFQRGETYLDKKYLFKPPYLPDVSLCHSTEGVRKT</sequence>
<dbReference type="CDD" id="cd01650">
    <property type="entry name" value="RT_nLTR_like"/>
    <property type="match status" value="1"/>
</dbReference>
<dbReference type="AlphaFoldDB" id="A5BN80"/>
<feature type="region of interest" description="Disordered" evidence="1">
    <location>
        <begin position="555"/>
        <end position="575"/>
    </location>
</feature>
<dbReference type="Gene3D" id="3.60.10.10">
    <property type="entry name" value="Endonuclease/exonuclease/phosphatase"/>
    <property type="match status" value="1"/>
</dbReference>
<gene>
    <name evidence="3" type="ORF">VITISV_023356</name>
</gene>
<name>A5BN80_VITVI</name>
<protein>
    <recommendedName>
        <fullName evidence="2">Reverse transcriptase domain-containing protein</fullName>
    </recommendedName>
</protein>
<dbReference type="InterPro" id="IPR036691">
    <property type="entry name" value="Endo/exonu/phosph_ase_sf"/>
</dbReference>
<dbReference type="PANTHER" id="PTHR34427:SF5">
    <property type="entry name" value="DUF4283 DOMAIN-CONTAINING PROTEIN"/>
    <property type="match status" value="1"/>
</dbReference>
<dbReference type="SUPFAM" id="SSF56672">
    <property type="entry name" value="DNA/RNA polymerases"/>
    <property type="match status" value="1"/>
</dbReference>
<dbReference type="InterPro" id="IPR000477">
    <property type="entry name" value="RT_dom"/>
</dbReference>